<sequence>MSARRSLLIALFVSLVLNGVLVGSYIGHRLMGEERQAMHGMTKQLLKDEPNELAEPMRQVLELHRGDMAKAYRELRKAKREMGVLLKQEQITEGDISNGFAAIRQADDHLKAVSHEVLATILARLPPEQRVKFALRELGRMQKKPPKPQKPGSPPKRDDKPSH</sequence>
<evidence type="ECO:0000256" key="5">
    <source>
        <dbReference type="SAM" id="MobiDB-lite"/>
    </source>
</evidence>
<dbReference type="Pfam" id="PF13801">
    <property type="entry name" value="Metal_resist"/>
    <property type="match status" value="1"/>
</dbReference>
<reference evidence="8 9" key="1">
    <citation type="submission" date="2019-11" db="EMBL/GenBank/DDBJ databases">
        <authorList>
            <person name="Holert J."/>
        </authorList>
    </citation>
    <scope>NUCLEOTIDE SEQUENCE [LARGE SCALE GENOMIC DNA]</scope>
    <source>
        <strain evidence="7">BC3_2A</strain>
        <strain evidence="6">SB11_1A</strain>
    </source>
</reference>
<evidence type="ECO:0000313" key="7">
    <source>
        <dbReference type="EMBL" id="CAA0112337.1"/>
    </source>
</evidence>
<comment type="similarity">
    <text evidence="1">Belongs to the ZraP family.</text>
</comment>
<protein>
    <recommendedName>
        <fullName evidence="2">Signaling pathway modulator ZraP</fullName>
    </recommendedName>
    <alternativeName>
        <fullName evidence="3">Zinc resistance-associated protein</fullName>
    </alternativeName>
</protein>
<dbReference type="EMBL" id="CACSIM010000004">
    <property type="protein sequence ID" value="CAA0112337.1"/>
    <property type="molecule type" value="Genomic_DNA"/>
</dbReference>
<dbReference type="AlphaFoldDB" id="A0A5S9NUF7"/>
<feature type="region of interest" description="Disordered" evidence="5">
    <location>
        <begin position="135"/>
        <end position="163"/>
    </location>
</feature>
<accession>A0A5S9NUF7</accession>
<keyword evidence="8" id="KW-1185">Reference proteome</keyword>
<organism evidence="6 8">
    <name type="scientific">Zhongshania aliphaticivorans</name>
    <dbReference type="NCBI Taxonomy" id="1470434"/>
    <lineage>
        <taxon>Bacteria</taxon>
        <taxon>Pseudomonadati</taxon>
        <taxon>Pseudomonadota</taxon>
        <taxon>Gammaproteobacteria</taxon>
        <taxon>Cellvibrionales</taxon>
        <taxon>Spongiibacteraceae</taxon>
        <taxon>Zhongshania</taxon>
    </lineage>
</organism>
<dbReference type="EMBL" id="CACSIK010000001">
    <property type="protein sequence ID" value="CAA0094257.1"/>
    <property type="molecule type" value="Genomic_DNA"/>
</dbReference>
<gene>
    <name evidence="6" type="ORF">IHBHHGIJ_02583</name>
    <name evidence="7" type="ORF">KFEGEMFD_02770</name>
</gene>
<name>A0A5S9NUF7_9GAMM</name>
<evidence type="ECO:0000313" key="9">
    <source>
        <dbReference type="Proteomes" id="UP000439591"/>
    </source>
</evidence>
<dbReference type="RefSeq" id="WP_159269101.1">
    <property type="nucleotide sequence ID" value="NZ_CACSIK010000001.1"/>
</dbReference>
<evidence type="ECO:0000256" key="2">
    <source>
        <dbReference type="ARBA" id="ARBA00044983"/>
    </source>
</evidence>
<evidence type="ECO:0000256" key="1">
    <source>
        <dbReference type="ARBA" id="ARBA00044945"/>
    </source>
</evidence>
<dbReference type="OrthoDB" id="5740010at2"/>
<dbReference type="Proteomes" id="UP000439591">
    <property type="component" value="Unassembled WGS sequence"/>
</dbReference>
<evidence type="ECO:0000313" key="6">
    <source>
        <dbReference type="EMBL" id="CAA0094257.1"/>
    </source>
</evidence>
<proteinExistence type="inferred from homology"/>
<dbReference type="Proteomes" id="UP000435877">
    <property type="component" value="Unassembled WGS sequence"/>
</dbReference>
<evidence type="ECO:0000256" key="4">
    <source>
        <dbReference type="SAM" id="Coils"/>
    </source>
</evidence>
<feature type="coiled-coil region" evidence="4">
    <location>
        <begin position="61"/>
        <end position="88"/>
    </location>
</feature>
<dbReference type="InterPro" id="IPR025961">
    <property type="entry name" value="Metal_resist"/>
</dbReference>
<evidence type="ECO:0000313" key="8">
    <source>
        <dbReference type="Proteomes" id="UP000435877"/>
    </source>
</evidence>
<evidence type="ECO:0000256" key="3">
    <source>
        <dbReference type="ARBA" id="ARBA00045001"/>
    </source>
</evidence>
<keyword evidence="4" id="KW-0175">Coiled coil</keyword>